<evidence type="ECO:0000256" key="10">
    <source>
        <dbReference type="SAM" id="Phobius"/>
    </source>
</evidence>
<feature type="binding site" evidence="7">
    <location>
        <position position="479"/>
    </location>
    <ligand>
        <name>ATP</name>
        <dbReference type="ChEBI" id="CHEBI:30616"/>
    </ligand>
</feature>
<dbReference type="GO" id="GO:0004674">
    <property type="term" value="F:protein serine/threonine kinase activity"/>
    <property type="evidence" value="ECO:0007669"/>
    <property type="project" value="TreeGrafter"/>
</dbReference>
<dbReference type="Pfam" id="PF06702">
    <property type="entry name" value="Fam20C"/>
    <property type="match status" value="1"/>
</dbReference>
<feature type="binding site" evidence="8">
    <location>
        <position position="687"/>
    </location>
    <ligand>
        <name>Mn(2+)</name>
        <dbReference type="ChEBI" id="CHEBI:29035"/>
    </ligand>
</feature>
<feature type="transmembrane region" description="Helical" evidence="10">
    <location>
        <begin position="272"/>
        <end position="289"/>
    </location>
</feature>
<keyword evidence="7" id="KW-0067">ATP-binding</keyword>
<feature type="compositionally biased region" description="Pro residues" evidence="9">
    <location>
        <begin position="207"/>
        <end position="216"/>
    </location>
</feature>
<evidence type="ECO:0000256" key="3">
    <source>
        <dbReference type="ARBA" id="ARBA00023034"/>
    </source>
</evidence>
<comment type="cofactor">
    <cofactor evidence="8">
        <name>Mn(2+)</name>
        <dbReference type="ChEBI" id="CHEBI:29035"/>
    </cofactor>
</comment>
<feature type="region of interest" description="Disordered" evidence="9">
    <location>
        <begin position="333"/>
        <end position="373"/>
    </location>
</feature>
<dbReference type="GO" id="GO:0005794">
    <property type="term" value="C:Golgi apparatus"/>
    <property type="evidence" value="ECO:0007669"/>
    <property type="project" value="UniProtKB-SubCell"/>
</dbReference>
<dbReference type="CDD" id="cd10314">
    <property type="entry name" value="FAM20_C"/>
    <property type="match status" value="1"/>
</dbReference>
<evidence type="ECO:0000256" key="7">
    <source>
        <dbReference type="PIRSR" id="PIRSR624869-2"/>
    </source>
</evidence>
<organism evidence="12 13">
    <name type="scientific">Zophobas morio</name>
    <dbReference type="NCBI Taxonomy" id="2755281"/>
    <lineage>
        <taxon>Eukaryota</taxon>
        <taxon>Metazoa</taxon>
        <taxon>Ecdysozoa</taxon>
        <taxon>Arthropoda</taxon>
        <taxon>Hexapoda</taxon>
        <taxon>Insecta</taxon>
        <taxon>Pterygota</taxon>
        <taxon>Neoptera</taxon>
        <taxon>Endopterygota</taxon>
        <taxon>Coleoptera</taxon>
        <taxon>Polyphaga</taxon>
        <taxon>Cucujiformia</taxon>
        <taxon>Tenebrionidae</taxon>
        <taxon>Zophobas</taxon>
    </lineage>
</organism>
<comment type="caution">
    <text evidence="12">The sequence shown here is derived from an EMBL/GenBank/DDBJ whole genome shotgun (WGS) entry which is preliminary data.</text>
</comment>
<evidence type="ECO:0000256" key="8">
    <source>
        <dbReference type="PIRSR" id="PIRSR624869-3"/>
    </source>
</evidence>
<keyword evidence="10" id="KW-0472">Membrane</keyword>
<feature type="domain" description="FAM20 C-terminal" evidence="11">
    <location>
        <begin position="562"/>
        <end position="773"/>
    </location>
</feature>
<evidence type="ECO:0000256" key="6">
    <source>
        <dbReference type="PIRSR" id="PIRSR624869-1"/>
    </source>
</evidence>
<gene>
    <name evidence="12" type="ORF">Zmor_022843</name>
</gene>
<evidence type="ECO:0000256" key="1">
    <source>
        <dbReference type="ARBA" id="ARBA00004555"/>
    </source>
</evidence>
<comment type="subcellular location">
    <subcellularLocation>
        <location evidence="1">Golgi apparatus</location>
    </subcellularLocation>
</comment>
<feature type="binding site" evidence="7">
    <location>
        <position position="516"/>
    </location>
    <ligand>
        <name>ATP</name>
        <dbReference type="ChEBI" id="CHEBI:30616"/>
    </ligand>
</feature>
<dbReference type="InterPro" id="IPR024869">
    <property type="entry name" value="FAM20"/>
</dbReference>
<dbReference type="Proteomes" id="UP001168821">
    <property type="component" value="Unassembled WGS sequence"/>
</dbReference>
<dbReference type="PANTHER" id="PTHR12450">
    <property type="entry name" value="DENTIN MATRIX PROTEIN 4 PROTEIN FAM20"/>
    <property type="match status" value="1"/>
</dbReference>
<keyword evidence="10" id="KW-1133">Transmembrane helix</keyword>
<keyword evidence="7" id="KW-0547">Nucleotide-binding</keyword>
<name>A0AA38HZI4_9CUCU</name>
<evidence type="ECO:0000313" key="13">
    <source>
        <dbReference type="Proteomes" id="UP001168821"/>
    </source>
</evidence>
<sequence>MVYQNGSSIRRWVHDTDLKSNPTKIKSEGSRFTILHAGCSTGFLDGCNNFLNSKNNDRDYHETMDGTNFQNWVVNQLIPALGKLNQKCVVVLDTVSYHSYPPSNNLETRPTLGLPCARGAAAHQSPKTFHHNGTTTHPKTVANSLILARKYQLRQLSHDERTTPEGYIHEHYSPKSARKLPKSRSVDEEAPRRCPDGTDLESLSPRSPVPPVPRAPPRTKLKFSPPPESAADRADKGSEGATRVSTDSTETVECVRARGNMFRGGMKLKERFILGASVAAVLFTFLLVVDIQMDLGMSGHHRLVPSHGRVKYVQEDAAGSAYNSFRKRFLQKTHSASSTNASKESLPIEPAPNTLKDLSEKPASPGKEAKEKHDDFGDLMDYIMLDSAEREKHRVEIDRVHPVIQKSPGWESLKVVGNPTIGELRKIAVRENSTVLEKFHLQISQHELYPADSELVDLLIHEMATEPIVHVSQKTGGTQLKLVIDYPNSLQALFKPMRFPREQQTLPNHFYFTDFERHNAEIAAFHLDRLLGFRRAMPVTGRLLNMTTELYQKAEGDLLKTFFVSPSDNLCFHGKCTYYCDTSHAICGTPDSLEGSFAAFLPSNEIAARKVWRHPWRRSYHKRRKAQWETEDNYCSLVREIPPYDQGRRLYDLMDMAVLDFLMGNMDRHHYETFRLFGNDTFPLHLDHGRGFGRPFHDELSILAPILQCCMLRQSTLQTLMAFHNGPTKLGEALSQSLAKDPVAPVLWEPHLEALDRRVEIILRGIRDCLQKGEDLGSETGDEDT</sequence>
<feature type="compositionally biased region" description="Polar residues" evidence="9">
    <location>
        <begin position="333"/>
        <end position="343"/>
    </location>
</feature>
<proteinExistence type="inferred from homology"/>
<dbReference type="GO" id="GO:0046872">
    <property type="term" value="F:metal ion binding"/>
    <property type="evidence" value="ECO:0007669"/>
    <property type="project" value="UniProtKB-KW"/>
</dbReference>
<dbReference type="InterPro" id="IPR009581">
    <property type="entry name" value="FAM20_C"/>
</dbReference>
<feature type="binding site" evidence="7">
    <location>
        <position position="495"/>
    </location>
    <ligand>
        <name>ATP</name>
        <dbReference type="ChEBI" id="CHEBI:30616"/>
    </ligand>
</feature>
<keyword evidence="3" id="KW-0333">Golgi apparatus</keyword>
<evidence type="ECO:0000313" key="12">
    <source>
        <dbReference type="EMBL" id="KAJ3645162.1"/>
    </source>
</evidence>
<keyword evidence="4" id="KW-1015">Disulfide bond</keyword>
<protein>
    <recommendedName>
        <fullName evidence="11">FAM20 C-terminal domain-containing protein</fullName>
    </recommendedName>
</protein>
<feature type="binding site" evidence="7">
    <location>
        <begin position="598"/>
        <end position="601"/>
    </location>
    <ligand>
        <name>ATP</name>
        <dbReference type="ChEBI" id="CHEBI:30616"/>
    </ligand>
</feature>
<feature type="active site" evidence="6">
    <location>
        <position position="667"/>
    </location>
</feature>
<accession>A0AA38HZI4</accession>
<keyword evidence="8" id="KW-0479">Metal-binding</keyword>
<dbReference type="AlphaFoldDB" id="A0AA38HZI4"/>
<feature type="binding site" evidence="7">
    <location>
        <position position="672"/>
    </location>
    <ligand>
        <name>ATP</name>
        <dbReference type="ChEBI" id="CHEBI:30616"/>
    </ligand>
</feature>
<feature type="compositionally biased region" description="Basic and acidic residues" evidence="9">
    <location>
        <begin position="184"/>
        <end position="196"/>
    </location>
</feature>
<keyword evidence="8" id="KW-0464">Manganese</keyword>
<evidence type="ECO:0000256" key="2">
    <source>
        <dbReference type="ARBA" id="ARBA00006557"/>
    </source>
</evidence>
<feature type="region of interest" description="Disordered" evidence="9">
    <location>
        <begin position="160"/>
        <end position="248"/>
    </location>
</feature>
<keyword evidence="13" id="KW-1185">Reference proteome</keyword>
<dbReference type="EMBL" id="JALNTZ010000007">
    <property type="protein sequence ID" value="KAJ3645162.1"/>
    <property type="molecule type" value="Genomic_DNA"/>
</dbReference>
<feature type="binding site" evidence="7">
    <location>
        <position position="687"/>
    </location>
    <ligand>
        <name>ATP</name>
        <dbReference type="ChEBI" id="CHEBI:30616"/>
    </ligand>
</feature>
<dbReference type="GO" id="GO:0005524">
    <property type="term" value="F:ATP binding"/>
    <property type="evidence" value="ECO:0007669"/>
    <property type="project" value="UniProtKB-KW"/>
</dbReference>
<feature type="compositionally biased region" description="Basic and acidic residues" evidence="9">
    <location>
        <begin position="160"/>
        <end position="173"/>
    </location>
</feature>
<evidence type="ECO:0000259" key="11">
    <source>
        <dbReference type="Pfam" id="PF06702"/>
    </source>
</evidence>
<comment type="similarity">
    <text evidence="2">Belongs to the FAM20 family.</text>
</comment>
<evidence type="ECO:0000256" key="4">
    <source>
        <dbReference type="ARBA" id="ARBA00023157"/>
    </source>
</evidence>
<keyword evidence="10" id="KW-0812">Transmembrane</keyword>
<feature type="binding site" evidence="8">
    <location>
        <position position="516"/>
    </location>
    <ligand>
        <name>Mn(2+)</name>
        <dbReference type="ChEBI" id="CHEBI:29035"/>
    </ligand>
</feature>
<evidence type="ECO:0000256" key="9">
    <source>
        <dbReference type="SAM" id="MobiDB-lite"/>
    </source>
</evidence>
<keyword evidence="5" id="KW-0325">Glycoprotein</keyword>
<reference evidence="12" key="1">
    <citation type="journal article" date="2023" name="G3 (Bethesda)">
        <title>Whole genome assemblies of Zophobas morio and Tenebrio molitor.</title>
        <authorList>
            <person name="Kaur S."/>
            <person name="Stinson S.A."/>
            <person name="diCenzo G.C."/>
        </authorList>
    </citation>
    <scope>NUCLEOTIDE SEQUENCE</scope>
    <source>
        <strain evidence="12">QUZm001</strain>
    </source>
</reference>
<evidence type="ECO:0000256" key="5">
    <source>
        <dbReference type="ARBA" id="ARBA00023180"/>
    </source>
</evidence>
<dbReference type="PANTHER" id="PTHR12450:SF22">
    <property type="entry name" value="EXTRACELLULAR SERINE_THREONINE PROTEIN CG31145"/>
    <property type="match status" value="1"/>
</dbReference>